<keyword evidence="4" id="KW-1185">Reference proteome</keyword>
<feature type="signal peptide" evidence="2">
    <location>
        <begin position="1"/>
        <end position="17"/>
    </location>
</feature>
<reference evidence="3" key="1">
    <citation type="submission" date="2018-11" db="EMBL/GenBank/DDBJ databases">
        <authorList>
            <consortium name="Pathogen Informatics"/>
        </authorList>
    </citation>
    <scope>NUCLEOTIDE SEQUENCE</scope>
</reference>
<evidence type="ECO:0000313" key="4">
    <source>
        <dbReference type="Proteomes" id="UP000784294"/>
    </source>
</evidence>
<evidence type="ECO:0000256" key="1">
    <source>
        <dbReference type="SAM" id="MobiDB-lite"/>
    </source>
</evidence>
<dbReference type="AlphaFoldDB" id="A0A3S5BSQ9"/>
<dbReference type="Proteomes" id="UP000784294">
    <property type="component" value="Unassembled WGS sequence"/>
</dbReference>
<proteinExistence type="predicted"/>
<accession>A0A3S5BSQ9</accession>
<feature type="region of interest" description="Disordered" evidence="1">
    <location>
        <begin position="34"/>
        <end position="71"/>
    </location>
</feature>
<gene>
    <name evidence="3" type="ORF">PXEA_LOCUS31419</name>
</gene>
<evidence type="ECO:0000256" key="2">
    <source>
        <dbReference type="SAM" id="SignalP"/>
    </source>
</evidence>
<name>A0A3S5BSQ9_9PLAT</name>
<dbReference type="EMBL" id="CAAALY010256504">
    <property type="protein sequence ID" value="VEL37979.1"/>
    <property type="molecule type" value="Genomic_DNA"/>
</dbReference>
<protein>
    <recommendedName>
        <fullName evidence="5">Secreted protein</fullName>
    </recommendedName>
</protein>
<comment type="caution">
    <text evidence="3">The sequence shown here is derived from an EMBL/GenBank/DDBJ whole genome shotgun (WGS) entry which is preliminary data.</text>
</comment>
<evidence type="ECO:0000313" key="3">
    <source>
        <dbReference type="EMBL" id="VEL37979.1"/>
    </source>
</evidence>
<keyword evidence="2" id="KW-0732">Signal</keyword>
<feature type="chain" id="PRO_5018617344" description="Secreted protein" evidence="2">
    <location>
        <begin position="18"/>
        <end position="101"/>
    </location>
</feature>
<organism evidence="3 4">
    <name type="scientific">Protopolystoma xenopodis</name>
    <dbReference type="NCBI Taxonomy" id="117903"/>
    <lineage>
        <taxon>Eukaryota</taxon>
        <taxon>Metazoa</taxon>
        <taxon>Spiralia</taxon>
        <taxon>Lophotrochozoa</taxon>
        <taxon>Platyhelminthes</taxon>
        <taxon>Monogenea</taxon>
        <taxon>Polyopisthocotylea</taxon>
        <taxon>Polystomatidea</taxon>
        <taxon>Polystomatidae</taxon>
        <taxon>Protopolystoma</taxon>
    </lineage>
</organism>
<evidence type="ECO:0008006" key="5">
    <source>
        <dbReference type="Google" id="ProtNLM"/>
    </source>
</evidence>
<sequence length="101" mass="10556">MVATAVALTTLLTPSAASPKWSAFSVHVSCSCRHGNTDKGSREPVSQVSLDPSESVGSPVLTGGVSTANKTNSSQTVNLLMSWALTRGRADQTRPDQQDLV</sequence>
<feature type="compositionally biased region" description="Polar residues" evidence="1">
    <location>
        <begin position="44"/>
        <end position="56"/>
    </location>
</feature>